<dbReference type="CDD" id="cd05233">
    <property type="entry name" value="SDR_c"/>
    <property type="match status" value="1"/>
</dbReference>
<dbReference type="AlphaFoldDB" id="A0A1Y2A157"/>
<evidence type="ECO:0000313" key="3">
    <source>
        <dbReference type="EMBL" id="ORY16188.1"/>
    </source>
</evidence>
<dbReference type="InterPro" id="IPR036291">
    <property type="entry name" value="NAD(P)-bd_dom_sf"/>
</dbReference>
<dbReference type="PANTHER" id="PTHR43115">
    <property type="entry name" value="DEHYDROGENASE/REDUCTASE SDR FAMILY MEMBER 11"/>
    <property type="match status" value="1"/>
</dbReference>
<sequence length="300" mass="32392">MPDRIKDVTLANRFTKTAHCKPDHRIDPSQNGLPSNLTVCIIGASRGIGASIAYAYAQAGVGTLLLAARASSSSELADVSQRTKAINPSLLTASFACDITSSPSVSSLALSIKRDFGKLDILILNSGYSGPVVLKVSDGDPQDFQDVFDVNVQGTYLVAHHFIPFLKESDGLKMFIAVGSLAACITSGHIANTAYCISKFAQTRLVEFIAEQYGEEGVLAIAVHPGAVLTEMADLTTPESFRPYLKDDPGLCGAFCVWLCREKRMWMNGRLLSATWDVDELLAQQGDIEGKDLLKWGFRV</sequence>
<comment type="similarity">
    <text evidence="1">Belongs to the short-chain dehydrogenases/reductases (SDR) family.</text>
</comment>
<dbReference type="SUPFAM" id="SSF51735">
    <property type="entry name" value="NAD(P)-binding Rossmann-fold domains"/>
    <property type="match status" value="1"/>
</dbReference>
<dbReference type="Proteomes" id="UP000193144">
    <property type="component" value="Unassembled WGS sequence"/>
</dbReference>
<gene>
    <name evidence="3" type="ORF">BCR34DRAFT_584641</name>
</gene>
<dbReference type="PRINTS" id="PR00081">
    <property type="entry name" value="GDHRDH"/>
</dbReference>
<proteinExistence type="inferred from homology"/>
<accession>A0A1Y2A157</accession>
<dbReference type="Gene3D" id="3.40.50.720">
    <property type="entry name" value="NAD(P)-binding Rossmann-like Domain"/>
    <property type="match status" value="1"/>
</dbReference>
<evidence type="ECO:0000256" key="2">
    <source>
        <dbReference type="ARBA" id="ARBA00023002"/>
    </source>
</evidence>
<comment type="caution">
    <text evidence="3">The sequence shown here is derived from an EMBL/GenBank/DDBJ whole genome shotgun (WGS) entry which is preliminary data.</text>
</comment>
<reference evidence="3 4" key="1">
    <citation type="submission" date="2016-07" db="EMBL/GenBank/DDBJ databases">
        <title>Pervasive Adenine N6-methylation of Active Genes in Fungi.</title>
        <authorList>
            <consortium name="DOE Joint Genome Institute"/>
            <person name="Mondo S.J."/>
            <person name="Dannebaum R.O."/>
            <person name="Kuo R.C."/>
            <person name="Labutti K."/>
            <person name="Haridas S."/>
            <person name="Kuo A."/>
            <person name="Salamov A."/>
            <person name="Ahrendt S.R."/>
            <person name="Lipzen A."/>
            <person name="Sullivan W."/>
            <person name="Andreopoulos W.B."/>
            <person name="Clum A."/>
            <person name="Lindquist E."/>
            <person name="Daum C."/>
            <person name="Ramamoorthy G.K."/>
            <person name="Gryganskyi A."/>
            <person name="Culley D."/>
            <person name="Magnuson J.K."/>
            <person name="James T.Y."/>
            <person name="O'Malley M.A."/>
            <person name="Stajich J.E."/>
            <person name="Spatafora J.W."/>
            <person name="Visel A."/>
            <person name="Grigoriev I.V."/>
        </authorList>
    </citation>
    <scope>NUCLEOTIDE SEQUENCE [LARGE SCALE GENOMIC DNA]</scope>
    <source>
        <strain evidence="3 4">CBS 115471</strain>
    </source>
</reference>
<protein>
    <recommendedName>
        <fullName evidence="5">NAD(P)-binding protein</fullName>
    </recommendedName>
</protein>
<dbReference type="PANTHER" id="PTHR43115:SF4">
    <property type="entry name" value="DEHYDROGENASE_REDUCTASE SDR FAMILY MEMBER 11"/>
    <property type="match status" value="1"/>
</dbReference>
<organism evidence="3 4">
    <name type="scientific">Clohesyomyces aquaticus</name>
    <dbReference type="NCBI Taxonomy" id="1231657"/>
    <lineage>
        <taxon>Eukaryota</taxon>
        <taxon>Fungi</taxon>
        <taxon>Dikarya</taxon>
        <taxon>Ascomycota</taxon>
        <taxon>Pezizomycotina</taxon>
        <taxon>Dothideomycetes</taxon>
        <taxon>Pleosporomycetidae</taxon>
        <taxon>Pleosporales</taxon>
        <taxon>Lindgomycetaceae</taxon>
        <taxon>Clohesyomyces</taxon>
    </lineage>
</organism>
<dbReference type="GO" id="GO:0016491">
    <property type="term" value="F:oxidoreductase activity"/>
    <property type="evidence" value="ECO:0007669"/>
    <property type="project" value="UniProtKB-KW"/>
</dbReference>
<dbReference type="OrthoDB" id="1933717at2759"/>
<evidence type="ECO:0000256" key="1">
    <source>
        <dbReference type="ARBA" id="ARBA00006484"/>
    </source>
</evidence>
<dbReference type="Pfam" id="PF00106">
    <property type="entry name" value="adh_short"/>
    <property type="match status" value="1"/>
</dbReference>
<keyword evidence="4" id="KW-1185">Reference proteome</keyword>
<keyword evidence="2" id="KW-0560">Oxidoreductase</keyword>
<dbReference type="STRING" id="1231657.A0A1Y2A157"/>
<dbReference type="EMBL" id="MCFA01000020">
    <property type="protein sequence ID" value="ORY16188.1"/>
    <property type="molecule type" value="Genomic_DNA"/>
</dbReference>
<evidence type="ECO:0008006" key="5">
    <source>
        <dbReference type="Google" id="ProtNLM"/>
    </source>
</evidence>
<evidence type="ECO:0000313" key="4">
    <source>
        <dbReference type="Proteomes" id="UP000193144"/>
    </source>
</evidence>
<dbReference type="InterPro" id="IPR002347">
    <property type="entry name" value="SDR_fam"/>
</dbReference>
<name>A0A1Y2A157_9PLEO</name>